<dbReference type="PANTHER" id="PTHR34390">
    <property type="entry name" value="UPF0442 PROTEIN YJJB-RELATED"/>
    <property type="match status" value="1"/>
</dbReference>
<reference evidence="9 10" key="1">
    <citation type="submission" date="2014-07" db="EMBL/GenBank/DDBJ databases">
        <authorList>
            <person name="Wibberg Daniel"/>
        </authorList>
    </citation>
    <scope>NUCLEOTIDE SEQUENCE [LARGE SCALE GENOMIC DNA]</scope>
</reference>
<gene>
    <name evidence="9" type="ORF">BT1A1_0776</name>
</gene>
<evidence type="ECO:0000256" key="5">
    <source>
        <dbReference type="ARBA" id="ARBA00023136"/>
    </source>
</evidence>
<dbReference type="Proteomes" id="UP000040576">
    <property type="component" value="Unassembled WGS sequence"/>
</dbReference>
<comment type="similarity">
    <text evidence="6">Belongs to the ThrE exporter (TC 2.A.79) family.</text>
</comment>
<dbReference type="PANTHER" id="PTHR34390:SF2">
    <property type="entry name" value="SUCCINATE TRANSPORTER SUBUNIT YJJP-RELATED"/>
    <property type="match status" value="1"/>
</dbReference>
<dbReference type="GO" id="GO:0022857">
    <property type="term" value="F:transmembrane transporter activity"/>
    <property type="evidence" value="ECO:0007669"/>
    <property type="project" value="InterPro"/>
</dbReference>
<sequence length="254" mass="27612">MEKNRQNFIDVSEICLLAGEIMLASGAETYRVEDTMVRIAHAYGVENAESYVTPTAIIFAVNGELYPAGTKMKRIERRTTDLNKIATVNSLSREISEGKWTMESAYERLKQIKKENISFSVPIQLLAAGIASGCFVIMFLGKWIDVLPGIVAGSIGYFCFLTIHQIVKVRFFSEFVSSLIIGFTANIFVYTGIGDQADKIIIGSVMPLVPGLLITNAIRDLMVGHLISGLAKGAEALLTAFAIGAGIAVAYAIF</sequence>
<evidence type="ECO:0000256" key="4">
    <source>
        <dbReference type="ARBA" id="ARBA00022989"/>
    </source>
</evidence>
<dbReference type="EMBL" id="CCRF01000028">
    <property type="protein sequence ID" value="CEE00627.1"/>
    <property type="molecule type" value="Genomic_DNA"/>
</dbReference>
<evidence type="ECO:0000256" key="2">
    <source>
        <dbReference type="ARBA" id="ARBA00022475"/>
    </source>
</evidence>
<accession>A0A090ISG3</accession>
<keyword evidence="10" id="KW-1185">Reference proteome</keyword>
<protein>
    <recommendedName>
        <fullName evidence="8">Threonine/serine exporter-like N-terminal domain-containing protein</fullName>
    </recommendedName>
</protein>
<dbReference type="AlphaFoldDB" id="A0A090ISG3"/>
<keyword evidence="4 7" id="KW-1133">Transmembrane helix</keyword>
<name>A0A090ISG3_9BACI</name>
<evidence type="ECO:0000256" key="3">
    <source>
        <dbReference type="ARBA" id="ARBA00022692"/>
    </source>
</evidence>
<evidence type="ECO:0000256" key="1">
    <source>
        <dbReference type="ARBA" id="ARBA00004651"/>
    </source>
</evidence>
<feature type="transmembrane region" description="Helical" evidence="7">
    <location>
        <begin position="117"/>
        <end position="140"/>
    </location>
</feature>
<feature type="domain" description="Threonine/serine exporter-like N-terminal" evidence="8">
    <location>
        <begin position="14"/>
        <end position="253"/>
    </location>
</feature>
<keyword evidence="5 7" id="KW-0472">Membrane</keyword>
<feature type="transmembrane region" description="Helical" evidence="7">
    <location>
        <begin position="200"/>
        <end position="218"/>
    </location>
</feature>
<evidence type="ECO:0000313" key="10">
    <source>
        <dbReference type="Proteomes" id="UP000040576"/>
    </source>
</evidence>
<dbReference type="Pfam" id="PF06738">
    <property type="entry name" value="ThrE"/>
    <property type="match status" value="1"/>
</dbReference>
<dbReference type="InterPro" id="IPR010619">
    <property type="entry name" value="ThrE-like_N"/>
</dbReference>
<feature type="transmembrane region" description="Helical" evidence="7">
    <location>
        <begin position="175"/>
        <end position="194"/>
    </location>
</feature>
<feature type="transmembrane region" description="Helical" evidence="7">
    <location>
        <begin position="230"/>
        <end position="253"/>
    </location>
</feature>
<keyword evidence="2" id="KW-1003">Cell membrane</keyword>
<evidence type="ECO:0000256" key="7">
    <source>
        <dbReference type="SAM" id="Phobius"/>
    </source>
</evidence>
<feature type="transmembrane region" description="Helical" evidence="7">
    <location>
        <begin position="146"/>
        <end position="163"/>
    </location>
</feature>
<evidence type="ECO:0000259" key="8">
    <source>
        <dbReference type="Pfam" id="PF06738"/>
    </source>
</evidence>
<evidence type="ECO:0000256" key="6">
    <source>
        <dbReference type="ARBA" id="ARBA00034125"/>
    </source>
</evidence>
<organism evidence="9 10">
    <name type="scientific">Caldibacillus thermoamylovorans</name>
    <dbReference type="NCBI Taxonomy" id="35841"/>
    <lineage>
        <taxon>Bacteria</taxon>
        <taxon>Bacillati</taxon>
        <taxon>Bacillota</taxon>
        <taxon>Bacilli</taxon>
        <taxon>Bacillales</taxon>
        <taxon>Bacillaceae</taxon>
        <taxon>Caldibacillus</taxon>
    </lineage>
</organism>
<proteinExistence type="inferred from homology"/>
<evidence type="ECO:0000313" key="9">
    <source>
        <dbReference type="EMBL" id="CEE00627.1"/>
    </source>
</evidence>
<keyword evidence="3 7" id="KW-0812">Transmembrane</keyword>
<dbReference type="RefSeq" id="WP_034768310.1">
    <property type="nucleotide sequence ID" value="NZ_CCRF01000028.1"/>
</dbReference>
<dbReference type="GO" id="GO:0005886">
    <property type="term" value="C:plasma membrane"/>
    <property type="evidence" value="ECO:0007669"/>
    <property type="project" value="UniProtKB-SubCell"/>
</dbReference>
<comment type="subcellular location">
    <subcellularLocation>
        <location evidence="1">Cell membrane</location>
        <topology evidence="1">Multi-pass membrane protein</topology>
    </subcellularLocation>
</comment>
<dbReference type="InterPro" id="IPR050539">
    <property type="entry name" value="ThrE_Dicarb/AminoAcid_Exp"/>
</dbReference>
<dbReference type="GO" id="GO:0015744">
    <property type="term" value="P:succinate transport"/>
    <property type="evidence" value="ECO:0007669"/>
    <property type="project" value="TreeGrafter"/>
</dbReference>